<evidence type="ECO:0000313" key="7">
    <source>
        <dbReference type="EnsemblPlants" id="OGLUM02G12220.1"/>
    </source>
</evidence>
<keyword evidence="2" id="KW-0677">Repeat</keyword>
<dbReference type="InterPro" id="IPR032675">
    <property type="entry name" value="LRR_dom_sf"/>
</dbReference>
<dbReference type="GO" id="GO:0002758">
    <property type="term" value="P:innate immune response-activating signaling pathway"/>
    <property type="evidence" value="ECO:0007669"/>
    <property type="project" value="UniProtKB-ARBA"/>
</dbReference>
<dbReference type="Gramene" id="OGLUM02G12220.1">
    <property type="protein sequence ID" value="OGLUM02G12220.1"/>
    <property type="gene ID" value="OGLUM02G12220"/>
</dbReference>
<dbReference type="InterPro" id="IPR036388">
    <property type="entry name" value="WH-like_DNA-bd_sf"/>
</dbReference>
<keyword evidence="8" id="KW-1185">Reference proteome</keyword>
<dbReference type="InterPro" id="IPR058922">
    <property type="entry name" value="WHD_DRP"/>
</dbReference>
<sequence length="729" mass="83135">MMLIILDDMWDDALSANKQWWERFCAPFRNGLQGSMMLVTTRSSQVAHGVGTVEHFTLDGLKDDVFWDFFKLCAFGSLSSNNDPELEQIGRSILPKLKGSPLAAQTLGRLLSTSFQTSYWNSILNSELWGLPQEISDILPALQLSYIYLPFHLKRCFSFCAVYPKDYKFEKSILSEIWVAEGFVKREGDIPIVDTGCQYFEDLVSRSFFQKVRGTYVIHDLMHDMAQLVSKHECFTIEDLSDFQKVPRNVRHLMILDSRNFDCSNLLSLCEHTKLRTLLCEKSLISNITLASVMNRWCSELRHIRVFSCASLKEIPISIGNLKHLRYLRISKRCPFNCLPPEICWLCNLQFLYATKCEIESLPTDFSCNTNVRLMKNMNQFFGDFEIDYLQGLSEDLAAEIDLKNKKDLGRLTLKWYDSQEHSKIVFQLLQPPTNLKYLKVFGYGGEYFPCWYNNSTISVFPSLTDLEISYCKNLSSLDHFLQVDYMPALQRISITDCEKVAPLPAERKPVSANLKKLELHNSGIIVSNIECCSLTSLLPTLDGLLKKEHLPAIEIINIYSCTGLLSLPGERFGSFTCLSDLRISHCPNINWQSGLVLPSYLKRLSLNNCGNFSAWFPNCLGSLTCLVELTMIKCHGIESFPNQMWRSNLASLKELHIADCPDLVSIGAVKPISKIKTVYIYGCQKLTAVKQPFTRRGRYLGTCNPNHQFPSIQRVRRNRTGGTAHVIV</sequence>
<dbReference type="InterPro" id="IPR027417">
    <property type="entry name" value="P-loop_NTPase"/>
</dbReference>
<accession>A0A0D9YQH4</accession>
<dbReference type="Proteomes" id="UP000026961">
    <property type="component" value="Chromosome 2"/>
</dbReference>
<dbReference type="AlphaFoldDB" id="A0A0D9YQH4"/>
<feature type="domain" description="Disease resistance protein winged helix" evidence="5">
    <location>
        <begin position="162"/>
        <end position="226"/>
    </location>
</feature>
<dbReference type="Gene3D" id="1.10.8.430">
    <property type="entry name" value="Helical domain of apoptotic protease-activating factors"/>
    <property type="match status" value="1"/>
</dbReference>
<dbReference type="InterPro" id="IPR042197">
    <property type="entry name" value="Apaf_helical"/>
</dbReference>
<organism evidence="7">
    <name type="scientific">Oryza glumipatula</name>
    <dbReference type="NCBI Taxonomy" id="40148"/>
    <lineage>
        <taxon>Eukaryota</taxon>
        <taxon>Viridiplantae</taxon>
        <taxon>Streptophyta</taxon>
        <taxon>Embryophyta</taxon>
        <taxon>Tracheophyta</taxon>
        <taxon>Spermatophyta</taxon>
        <taxon>Magnoliopsida</taxon>
        <taxon>Liliopsida</taxon>
        <taxon>Poales</taxon>
        <taxon>Poaceae</taxon>
        <taxon>BOP clade</taxon>
        <taxon>Oryzoideae</taxon>
        <taxon>Oryzeae</taxon>
        <taxon>Oryzinae</taxon>
        <taxon>Oryza</taxon>
    </lineage>
</organism>
<dbReference type="GO" id="GO:0043531">
    <property type="term" value="F:ADP binding"/>
    <property type="evidence" value="ECO:0007669"/>
    <property type="project" value="InterPro"/>
</dbReference>
<dbReference type="Pfam" id="PF25019">
    <property type="entry name" value="LRR_R13L1-DRL21"/>
    <property type="match status" value="1"/>
</dbReference>
<dbReference type="InterPro" id="IPR056789">
    <property type="entry name" value="LRR_R13L1-DRL21"/>
</dbReference>
<evidence type="ECO:0000256" key="3">
    <source>
        <dbReference type="ARBA" id="ARBA00022821"/>
    </source>
</evidence>
<dbReference type="InterPro" id="IPR002182">
    <property type="entry name" value="NB-ARC"/>
</dbReference>
<dbReference type="SUPFAM" id="SSF52058">
    <property type="entry name" value="L domain-like"/>
    <property type="match status" value="1"/>
</dbReference>
<protein>
    <submittedName>
        <fullName evidence="7">Uncharacterized protein</fullName>
    </submittedName>
</protein>
<dbReference type="Gene3D" id="3.40.50.300">
    <property type="entry name" value="P-loop containing nucleotide triphosphate hydrolases"/>
    <property type="match status" value="1"/>
</dbReference>
<reference evidence="7" key="2">
    <citation type="submission" date="2018-05" db="EMBL/GenBank/DDBJ databases">
        <title>OgluRS3 (Oryza glumaepatula Reference Sequence Version 3).</title>
        <authorList>
            <person name="Zhang J."/>
            <person name="Kudrna D."/>
            <person name="Lee S."/>
            <person name="Talag J."/>
            <person name="Welchert J."/>
            <person name="Wing R.A."/>
        </authorList>
    </citation>
    <scope>NUCLEOTIDE SEQUENCE [LARGE SCALE GENOMIC DNA]</scope>
</reference>
<reference evidence="7" key="1">
    <citation type="submission" date="2015-04" db="UniProtKB">
        <authorList>
            <consortium name="EnsemblPlants"/>
        </authorList>
    </citation>
    <scope>IDENTIFICATION</scope>
</reference>
<evidence type="ECO:0000259" key="6">
    <source>
        <dbReference type="Pfam" id="PF25019"/>
    </source>
</evidence>
<dbReference type="GO" id="GO:0009626">
    <property type="term" value="P:plant-type hypersensitive response"/>
    <property type="evidence" value="ECO:0007669"/>
    <property type="project" value="UniProtKB-ARBA"/>
</dbReference>
<keyword evidence="1" id="KW-0433">Leucine-rich repeat</keyword>
<dbReference type="FunFam" id="1.10.10.10:FF:000322">
    <property type="entry name" value="Probable disease resistance protein At1g63360"/>
    <property type="match status" value="1"/>
</dbReference>
<feature type="domain" description="R13L1/DRL21-like LRR repeat region" evidence="6">
    <location>
        <begin position="375"/>
        <end position="498"/>
    </location>
</feature>
<proteinExistence type="predicted"/>
<dbReference type="GO" id="GO:0042742">
    <property type="term" value="P:defense response to bacterium"/>
    <property type="evidence" value="ECO:0007669"/>
    <property type="project" value="UniProtKB-ARBA"/>
</dbReference>
<dbReference type="Gene3D" id="3.80.10.10">
    <property type="entry name" value="Ribonuclease Inhibitor"/>
    <property type="match status" value="2"/>
</dbReference>
<evidence type="ECO:0000256" key="2">
    <source>
        <dbReference type="ARBA" id="ARBA00022737"/>
    </source>
</evidence>
<keyword evidence="3" id="KW-0611">Plant defense</keyword>
<dbReference type="Pfam" id="PF00931">
    <property type="entry name" value="NB-ARC"/>
    <property type="match status" value="1"/>
</dbReference>
<dbReference type="PANTHER" id="PTHR36766:SF40">
    <property type="entry name" value="DISEASE RESISTANCE PROTEIN RGA3"/>
    <property type="match status" value="1"/>
</dbReference>
<evidence type="ECO:0000313" key="8">
    <source>
        <dbReference type="Proteomes" id="UP000026961"/>
    </source>
</evidence>
<feature type="domain" description="NB-ARC" evidence="4">
    <location>
        <begin position="2"/>
        <end position="75"/>
    </location>
</feature>
<evidence type="ECO:0000259" key="5">
    <source>
        <dbReference type="Pfam" id="PF23559"/>
    </source>
</evidence>
<dbReference type="HOGENOM" id="CLU_000837_8_8_1"/>
<dbReference type="SUPFAM" id="SSF52540">
    <property type="entry name" value="P-loop containing nucleoside triphosphate hydrolases"/>
    <property type="match status" value="1"/>
</dbReference>
<dbReference type="Gene3D" id="1.10.10.10">
    <property type="entry name" value="Winged helix-like DNA-binding domain superfamily/Winged helix DNA-binding domain"/>
    <property type="match status" value="1"/>
</dbReference>
<evidence type="ECO:0000256" key="1">
    <source>
        <dbReference type="ARBA" id="ARBA00022614"/>
    </source>
</evidence>
<dbReference type="PANTHER" id="PTHR36766">
    <property type="entry name" value="PLANT BROAD-SPECTRUM MILDEW RESISTANCE PROTEIN RPW8"/>
    <property type="match status" value="1"/>
</dbReference>
<dbReference type="EnsemblPlants" id="OGLUM02G12220.1">
    <property type="protein sequence ID" value="OGLUM02G12220.1"/>
    <property type="gene ID" value="OGLUM02G12220"/>
</dbReference>
<name>A0A0D9YQH4_9ORYZ</name>
<evidence type="ECO:0000259" key="4">
    <source>
        <dbReference type="Pfam" id="PF00931"/>
    </source>
</evidence>
<dbReference type="Pfam" id="PF23559">
    <property type="entry name" value="WHD_DRP"/>
    <property type="match status" value="1"/>
</dbReference>